<feature type="transmembrane region" description="Helical" evidence="2">
    <location>
        <begin position="271"/>
        <end position="292"/>
    </location>
</feature>
<keyword evidence="2" id="KW-1133">Transmembrane helix</keyword>
<feature type="transmembrane region" description="Helical" evidence="2">
    <location>
        <begin position="150"/>
        <end position="170"/>
    </location>
</feature>
<feature type="region of interest" description="Disordered" evidence="1">
    <location>
        <begin position="1"/>
        <end position="20"/>
    </location>
</feature>
<dbReference type="PANTHER" id="PTHR12242:SF6">
    <property type="entry name" value="PROTEIN ROLLING PROTEIN"/>
    <property type="match status" value="1"/>
</dbReference>
<feature type="compositionally biased region" description="Basic and acidic residues" evidence="1">
    <location>
        <begin position="9"/>
        <end position="20"/>
    </location>
</feature>
<dbReference type="GO" id="GO:0016020">
    <property type="term" value="C:membrane"/>
    <property type="evidence" value="ECO:0007669"/>
    <property type="project" value="TreeGrafter"/>
</dbReference>
<gene>
    <name evidence="3" type="ORF">MUK42_27129</name>
</gene>
<keyword evidence="4" id="KW-1185">Reference proteome</keyword>
<evidence type="ECO:0000313" key="3">
    <source>
        <dbReference type="EMBL" id="URD85437.1"/>
    </source>
</evidence>
<proteinExistence type="predicted"/>
<reference evidence="3" key="1">
    <citation type="submission" date="2022-05" db="EMBL/GenBank/DDBJ databases">
        <title>The Musa troglodytarum L. genome provides insights into the mechanism of non-climacteric behaviour and enrichment of carotenoids.</title>
        <authorList>
            <person name="Wang J."/>
        </authorList>
    </citation>
    <scope>NUCLEOTIDE SEQUENCE</scope>
    <source>
        <tissue evidence="3">Leaf</tissue>
    </source>
</reference>
<evidence type="ECO:0000256" key="1">
    <source>
        <dbReference type="SAM" id="MobiDB-lite"/>
    </source>
</evidence>
<sequence length="410" mass="46756">MRCGQTQVGDERGTRQRLPEHVRPKAIAEKDFAWGPASTFAVADFSGLRVGASLRFHIILRLLLFLAFPSNIRRWRDTGPCLLQTLSPFPSAMAGGEEDEGPGYWLRWQVPACAAILAVPAAVSVAVISRSRAVDLPRSSDLWSPCWSKLSPLWLLGLRALALSILFWLLCRAVLLDGAFAFYFYTQWTLSLVIIYFLIGTFVSAHGCWIYAKHATENDEADAFFKRDFGEELPATSTGSNRNRNSSKFHNVYEWVDDEQKAGSWGYLMQIAYQTSAGAVTLTDIVFWGLLVPFLSAEHFKLDLLMGCMHTLNLVFLLLDTALNNLPFPWFRMAYFVLWSCVYVIFQWILHICGFSWWPYSFLELSTPWAPFWYLCLALVHIPCYGLYSLIVKAKISLFPKIFHRVYIRP</sequence>
<evidence type="ECO:0000313" key="4">
    <source>
        <dbReference type="Proteomes" id="UP001055439"/>
    </source>
</evidence>
<dbReference type="OrthoDB" id="419711at2759"/>
<dbReference type="Proteomes" id="UP001055439">
    <property type="component" value="Chromosome 2"/>
</dbReference>
<dbReference type="AlphaFoldDB" id="A0A9E7F0K7"/>
<feature type="transmembrane region" description="Helical" evidence="2">
    <location>
        <begin position="108"/>
        <end position="129"/>
    </location>
</feature>
<feature type="transmembrane region" description="Helical" evidence="2">
    <location>
        <begin position="372"/>
        <end position="391"/>
    </location>
</feature>
<dbReference type="EMBL" id="CP097504">
    <property type="protein sequence ID" value="URD85437.1"/>
    <property type="molecule type" value="Genomic_DNA"/>
</dbReference>
<protein>
    <submittedName>
        <fullName evidence="3">Uncharacterized protein</fullName>
    </submittedName>
</protein>
<keyword evidence="2" id="KW-0812">Transmembrane</keyword>
<dbReference type="PANTHER" id="PTHR12242">
    <property type="entry name" value="OS02G0130600 PROTEIN-RELATED"/>
    <property type="match status" value="1"/>
</dbReference>
<accession>A0A9E7F0K7</accession>
<evidence type="ECO:0000256" key="2">
    <source>
        <dbReference type="SAM" id="Phobius"/>
    </source>
</evidence>
<feature type="transmembrane region" description="Helical" evidence="2">
    <location>
        <begin position="335"/>
        <end position="360"/>
    </location>
</feature>
<keyword evidence="2" id="KW-0472">Membrane</keyword>
<feature type="transmembrane region" description="Helical" evidence="2">
    <location>
        <begin position="182"/>
        <end position="203"/>
    </location>
</feature>
<organism evidence="3 4">
    <name type="scientific">Musa troglodytarum</name>
    <name type="common">fe'i banana</name>
    <dbReference type="NCBI Taxonomy" id="320322"/>
    <lineage>
        <taxon>Eukaryota</taxon>
        <taxon>Viridiplantae</taxon>
        <taxon>Streptophyta</taxon>
        <taxon>Embryophyta</taxon>
        <taxon>Tracheophyta</taxon>
        <taxon>Spermatophyta</taxon>
        <taxon>Magnoliopsida</taxon>
        <taxon>Liliopsida</taxon>
        <taxon>Zingiberales</taxon>
        <taxon>Musaceae</taxon>
        <taxon>Musa</taxon>
    </lineage>
</organism>
<name>A0A9E7F0K7_9LILI</name>